<dbReference type="Proteomes" id="UP001319921">
    <property type="component" value="Chromosome"/>
</dbReference>
<evidence type="ECO:0000313" key="1">
    <source>
        <dbReference type="EMBL" id="BDB99893.1"/>
    </source>
</evidence>
<gene>
    <name evidence="1" type="ORF">SACC_29100</name>
</gene>
<proteinExistence type="predicted"/>
<dbReference type="RefSeq" id="WP_229570424.1">
    <property type="nucleotide sequence ID" value="NZ_AP025226.1"/>
</dbReference>
<keyword evidence="2" id="KW-1185">Reference proteome</keyword>
<dbReference type="AlphaFoldDB" id="A0AAQ4CVR2"/>
<evidence type="ECO:0000313" key="2">
    <source>
        <dbReference type="Proteomes" id="UP001319921"/>
    </source>
</evidence>
<organism evidence="1 2">
    <name type="scientific">Saccharolobus caldissimus</name>
    <dbReference type="NCBI Taxonomy" id="1702097"/>
    <lineage>
        <taxon>Archaea</taxon>
        <taxon>Thermoproteota</taxon>
        <taxon>Thermoprotei</taxon>
        <taxon>Sulfolobales</taxon>
        <taxon>Sulfolobaceae</taxon>
        <taxon>Saccharolobus</taxon>
    </lineage>
</organism>
<accession>A0AAQ4CVR2</accession>
<dbReference type="EMBL" id="AP025226">
    <property type="protein sequence ID" value="BDB99893.1"/>
    <property type="molecule type" value="Genomic_DNA"/>
</dbReference>
<dbReference type="GeneID" id="68867634"/>
<sequence length="157" mass="18707">MGCSLNVEELINYDIDDESLRYILKRMYFDLEDDNFLNNLCKKLKNNLNDKGMDEYLRSLDYIIYYNTKYGKLSECYNELTNSLPEEVTPKVIERSLTILSLYDTEVYRKKYDLINSFYLRSLLSKRPTERAVLGHLSLKRTSYLDAIKDFLENFEV</sequence>
<reference evidence="1 2" key="1">
    <citation type="journal article" date="2022" name="Microbiol. Resour. Announc.">
        <title>Complete Genome Sequence of the Hyperthermophilic and Acidophilic Archaeon Saccharolobus caldissimus Strain HS-3T.</title>
        <authorList>
            <person name="Sakai H.D."/>
            <person name="Kurosawa N."/>
        </authorList>
    </citation>
    <scope>NUCLEOTIDE SEQUENCE [LARGE SCALE GENOMIC DNA]</scope>
    <source>
        <strain evidence="1 2">JCM32116</strain>
    </source>
</reference>
<dbReference type="KEGG" id="scas:SACC_29100"/>
<name>A0AAQ4CVR2_9CREN</name>
<protein>
    <submittedName>
        <fullName evidence="1">Uncharacterized protein</fullName>
    </submittedName>
</protein>